<gene>
    <name evidence="2" type="ORF">SAMN05421593_3688</name>
</gene>
<sequence>MKALNCKLYVLFLIIACTFLKAQNNSFIYELNYKPNSDSLKTEKILFYLDIKGNESTFRSDKFRQSDSLRALSYEYHEPSTIKNLFIELKEISILNTIQLQ</sequence>
<dbReference type="EMBL" id="FNWQ01000005">
    <property type="protein sequence ID" value="SEH39789.1"/>
    <property type="molecule type" value="Genomic_DNA"/>
</dbReference>
<evidence type="ECO:0000313" key="2">
    <source>
        <dbReference type="EMBL" id="SEH39789.1"/>
    </source>
</evidence>
<dbReference type="AlphaFoldDB" id="A0A1H6I021"/>
<feature type="signal peptide" evidence="1">
    <location>
        <begin position="1"/>
        <end position="22"/>
    </location>
</feature>
<accession>A0A1H6I021</accession>
<reference evidence="2 3" key="1">
    <citation type="submission" date="2016-10" db="EMBL/GenBank/DDBJ databases">
        <authorList>
            <person name="de Groot N.N."/>
        </authorList>
    </citation>
    <scope>NUCLEOTIDE SEQUENCE [LARGE SCALE GENOMIC DNA]</scope>
    <source>
        <strain evidence="2 3">DSM 23031</strain>
    </source>
</reference>
<evidence type="ECO:0008006" key="4">
    <source>
        <dbReference type="Google" id="ProtNLM"/>
    </source>
</evidence>
<keyword evidence="1" id="KW-0732">Signal</keyword>
<name>A0A1H6I021_CHRCI</name>
<feature type="chain" id="PRO_5011462547" description="GLPGLI family protein" evidence="1">
    <location>
        <begin position="23"/>
        <end position="101"/>
    </location>
</feature>
<organism evidence="2 3">
    <name type="scientific">Chryseobacterium culicis</name>
    <dbReference type="NCBI Taxonomy" id="680127"/>
    <lineage>
        <taxon>Bacteria</taxon>
        <taxon>Pseudomonadati</taxon>
        <taxon>Bacteroidota</taxon>
        <taxon>Flavobacteriia</taxon>
        <taxon>Flavobacteriales</taxon>
        <taxon>Weeksellaceae</taxon>
        <taxon>Chryseobacterium group</taxon>
        <taxon>Chryseobacterium</taxon>
    </lineage>
</organism>
<dbReference type="Proteomes" id="UP000198561">
    <property type="component" value="Unassembled WGS sequence"/>
</dbReference>
<protein>
    <recommendedName>
        <fullName evidence="4">GLPGLI family protein</fullName>
    </recommendedName>
</protein>
<evidence type="ECO:0000313" key="3">
    <source>
        <dbReference type="Proteomes" id="UP000198561"/>
    </source>
</evidence>
<evidence type="ECO:0000256" key="1">
    <source>
        <dbReference type="SAM" id="SignalP"/>
    </source>
</evidence>
<proteinExistence type="predicted"/>